<gene>
    <name evidence="1" type="ORF">HAP48_049080</name>
</gene>
<reference evidence="1" key="1">
    <citation type="submission" date="2020-06" db="EMBL/GenBank/DDBJ databases">
        <title>Whole Genome Sequence of Bradyrhizobium sp. Strain 1S1.</title>
        <authorList>
            <person name="Bromfield E.S.P."/>
            <person name="Cloutier S."/>
        </authorList>
    </citation>
    <scope>NUCLEOTIDE SEQUENCE [LARGE SCALE GENOMIC DNA]</scope>
    <source>
        <strain evidence="1">1S1</strain>
    </source>
</reference>
<organism evidence="1">
    <name type="scientific">Bradyrhizobium septentrionale</name>
    <dbReference type="NCBI Taxonomy" id="1404411"/>
    <lineage>
        <taxon>Bacteria</taxon>
        <taxon>Pseudomonadati</taxon>
        <taxon>Pseudomonadota</taxon>
        <taxon>Alphaproteobacteria</taxon>
        <taxon>Hyphomicrobiales</taxon>
        <taxon>Nitrobacteraceae</taxon>
        <taxon>Bradyrhizobium</taxon>
    </lineage>
</organism>
<protein>
    <submittedName>
        <fullName evidence="1">Uncharacterized protein</fullName>
    </submittedName>
</protein>
<sequence>MGKHPPIVLTPFLQPRDEGAAEQRMYVAGFADEAGEAWGTLIPLDAEMVEHAVLGQQTFTVWCNSDGRMQPQPSGDSLFEELLEKGQLKETPLDELVAEAIEQGKNEPNDDILDMLETLHERLVRAEGMVADEIARRRR</sequence>
<dbReference type="AlphaFoldDB" id="A0A974A772"/>
<evidence type="ECO:0000313" key="1">
    <source>
        <dbReference type="EMBL" id="NVI50577.1"/>
    </source>
</evidence>
<name>A0A974A772_9BRAD</name>
<dbReference type="EMBL" id="JAAOLE020000002">
    <property type="protein sequence ID" value="NVI50577.1"/>
    <property type="molecule type" value="Genomic_DNA"/>
</dbReference>
<comment type="caution">
    <text evidence="1">The sequence shown here is derived from an EMBL/GenBank/DDBJ whole genome shotgun (WGS) entry which is preliminary data.</text>
</comment>
<proteinExistence type="predicted"/>
<accession>A0A974A772</accession>